<dbReference type="FunFam" id="1.10.287.1480:FF:000001">
    <property type="entry name" value="30S ribosomal protein S14"/>
    <property type="match status" value="1"/>
</dbReference>
<keyword evidence="4" id="KW-0238">DNA-binding</keyword>
<dbReference type="GO" id="GO:0003677">
    <property type="term" value="F:DNA binding"/>
    <property type="evidence" value="ECO:0007669"/>
    <property type="project" value="UniProtKB-KW"/>
</dbReference>
<reference evidence="4 5" key="1">
    <citation type="submission" date="2016-05" db="EMBL/GenBank/DDBJ databases">
        <title>Genome sequencing reveals origins of a unique bacterial endosymbiosis in the earliest lineages of terrestrial Fungi.</title>
        <authorList>
            <consortium name="DOE Joint Genome Institute"/>
            <person name="Uehling J."/>
            <person name="Gryganskyi A."/>
            <person name="Hameed K."/>
            <person name="Tschaplinski T."/>
            <person name="Misztal P."/>
            <person name="Wu S."/>
            <person name="Desiro A."/>
            <person name="Vande Pol N."/>
            <person name="Du Z.-Y."/>
            <person name="Zienkiewicz A."/>
            <person name="Zienkiewicz K."/>
            <person name="Morin E."/>
            <person name="Tisserant E."/>
            <person name="Splivallo R."/>
            <person name="Hainaut M."/>
            <person name="Henrissat B."/>
            <person name="Ohm R."/>
            <person name="Kuo A."/>
            <person name="Yan J."/>
            <person name="Lipzen A."/>
            <person name="Nolan M."/>
            <person name="Labutti K."/>
            <person name="Barry K."/>
            <person name="Goldstein A."/>
            <person name="Labbe J."/>
            <person name="Schadt C."/>
            <person name="Tuskan G."/>
            <person name="Grigoriev I."/>
            <person name="Martin F."/>
            <person name="Vilgalys R."/>
            <person name="Bonito G."/>
        </authorList>
    </citation>
    <scope>NUCLEOTIDE SEQUENCE [LARGE SCALE GENOMIC DNA]</scope>
    <source>
        <strain evidence="4 5">AG-77</strain>
    </source>
</reference>
<dbReference type="AlphaFoldDB" id="A0A197K907"/>
<evidence type="ECO:0000256" key="1">
    <source>
        <dbReference type="ARBA" id="ARBA00009083"/>
    </source>
</evidence>
<protein>
    <submittedName>
        <fullName evidence="4">Glucocorticoid receptor-like (DNA-binding domain)</fullName>
    </submittedName>
</protein>
<dbReference type="PANTHER" id="PTHR19836">
    <property type="entry name" value="30S RIBOSOMAL PROTEIN S14"/>
    <property type="match status" value="1"/>
</dbReference>
<dbReference type="Proteomes" id="UP000078512">
    <property type="component" value="Unassembled WGS sequence"/>
</dbReference>
<comment type="similarity">
    <text evidence="1">Belongs to the universal ribosomal protein uS14 family.</text>
</comment>
<dbReference type="GO" id="GO:0005763">
    <property type="term" value="C:mitochondrial small ribosomal subunit"/>
    <property type="evidence" value="ECO:0007669"/>
    <property type="project" value="TreeGrafter"/>
</dbReference>
<dbReference type="PROSITE" id="PS00527">
    <property type="entry name" value="RIBOSOMAL_S14"/>
    <property type="match status" value="1"/>
</dbReference>
<keyword evidence="3" id="KW-0687">Ribonucleoprotein</keyword>
<dbReference type="InterPro" id="IPR018271">
    <property type="entry name" value="Ribosomal_uS14_CS"/>
</dbReference>
<sequence length="100" mass="11443">MPRARIIRDMKARATVASSEVVRQAFRYLTHNTALPAKVRAQAQLQLNAFPRDARPTAIHNRCLETGRGRGVLRAFRLCRFQFRLKALEGELPGVRKSTW</sequence>
<accession>A0A197K907</accession>
<evidence type="ECO:0000313" key="4">
    <source>
        <dbReference type="EMBL" id="OAQ33166.1"/>
    </source>
</evidence>
<dbReference type="NCBIfam" id="NF006477">
    <property type="entry name" value="PRK08881.1"/>
    <property type="match status" value="1"/>
</dbReference>
<dbReference type="Pfam" id="PF00253">
    <property type="entry name" value="Ribosomal_S14"/>
    <property type="match status" value="1"/>
</dbReference>
<dbReference type="PANTHER" id="PTHR19836:SF19">
    <property type="entry name" value="SMALL RIBOSOMAL SUBUNIT PROTEIN US14M"/>
    <property type="match status" value="1"/>
</dbReference>
<keyword evidence="5" id="KW-1185">Reference proteome</keyword>
<evidence type="ECO:0000256" key="3">
    <source>
        <dbReference type="ARBA" id="ARBA00023274"/>
    </source>
</evidence>
<gene>
    <name evidence="4" type="ORF">K457DRAFT_134789</name>
</gene>
<dbReference type="OrthoDB" id="413436at2759"/>
<proteinExistence type="inferred from homology"/>
<dbReference type="GO" id="GO:0003735">
    <property type="term" value="F:structural constituent of ribosome"/>
    <property type="evidence" value="ECO:0007669"/>
    <property type="project" value="InterPro"/>
</dbReference>
<keyword evidence="4" id="KW-0675">Receptor</keyword>
<dbReference type="SUPFAM" id="SSF57716">
    <property type="entry name" value="Glucocorticoid receptor-like (DNA-binding domain)"/>
    <property type="match status" value="1"/>
</dbReference>
<dbReference type="Gene3D" id="1.10.287.1480">
    <property type="match status" value="1"/>
</dbReference>
<dbReference type="EMBL" id="KV442022">
    <property type="protein sequence ID" value="OAQ33166.1"/>
    <property type="molecule type" value="Genomic_DNA"/>
</dbReference>
<evidence type="ECO:0000313" key="5">
    <source>
        <dbReference type="Proteomes" id="UP000078512"/>
    </source>
</evidence>
<organism evidence="4 5">
    <name type="scientific">Linnemannia elongata AG-77</name>
    <dbReference type="NCBI Taxonomy" id="1314771"/>
    <lineage>
        <taxon>Eukaryota</taxon>
        <taxon>Fungi</taxon>
        <taxon>Fungi incertae sedis</taxon>
        <taxon>Mucoromycota</taxon>
        <taxon>Mortierellomycotina</taxon>
        <taxon>Mortierellomycetes</taxon>
        <taxon>Mortierellales</taxon>
        <taxon>Mortierellaceae</taxon>
        <taxon>Linnemannia</taxon>
    </lineage>
</organism>
<dbReference type="GO" id="GO:0006412">
    <property type="term" value="P:translation"/>
    <property type="evidence" value="ECO:0007669"/>
    <property type="project" value="InterPro"/>
</dbReference>
<evidence type="ECO:0000256" key="2">
    <source>
        <dbReference type="ARBA" id="ARBA00022980"/>
    </source>
</evidence>
<name>A0A197K907_9FUNG</name>
<keyword evidence="2" id="KW-0689">Ribosomal protein</keyword>
<dbReference type="STRING" id="1314771.A0A197K907"/>
<dbReference type="InterPro" id="IPR001209">
    <property type="entry name" value="Ribosomal_uS14"/>
</dbReference>